<gene>
    <name evidence="2" type="ORF">M404DRAFT_633052</name>
</gene>
<dbReference type="HOGENOM" id="CLU_1147576_0_0_1"/>
<name>A0A0C3P6S5_PISTI</name>
<feature type="transmembrane region" description="Helical" evidence="1">
    <location>
        <begin position="45"/>
        <end position="64"/>
    </location>
</feature>
<keyword evidence="3" id="KW-1185">Reference proteome</keyword>
<evidence type="ECO:0000256" key="1">
    <source>
        <dbReference type="SAM" id="Phobius"/>
    </source>
</evidence>
<keyword evidence="1" id="KW-1133">Transmembrane helix</keyword>
<proteinExistence type="predicted"/>
<dbReference type="EMBL" id="KN831978">
    <property type="protein sequence ID" value="KIO03084.1"/>
    <property type="molecule type" value="Genomic_DNA"/>
</dbReference>
<accession>A0A0C3P6S5</accession>
<dbReference type="InParanoid" id="A0A0C3P6S5"/>
<evidence type="ECO:0000313" key="2">
    <source>
        <dbReference type="EMBL" id="KIO03084.1"/>
    </source>
</evidence>
<dbReference type="Proteomes" id="UP000054217">
    <property type="component" value="Unassembled WGS sequence"/>
</dbReference>
<reference evidence="2 3" key="1">
    <citation type="submission" date="2014-04" db="EMBL/GenBank/DDBJ databases">
        <authorList>
            <consortium name="DOE Joint Genome Institute"/>
            <person name="Kuo A."/>
            <person name="Kohler A."/>
            <person name="Costa M.D."/>
            <person name="Nagy L.G."/>
            <person name="Floudas D."/>
            <person name="Copeland A."/>
            <person name="Barry K.W."/>
            <person name="Cichocki N."/>
            <person name="Veneault-Fourrey C."/>
            <person name="LaButti K."/>
            <person name="Lindquist E.A."/>
            <person name="Lipzen A."/>
            <person name="Lundell T."/>
            <person name="Morin E."/>
            <person name="Murat C."/>
            <person name="Sun H."/>
            <person name="Tunlid A."/>
            <person name="Henrissat B."/>
            <person name="Grigoriev I.V."/>
            <person name="Hibbett D.S."/>
            <person name="Martin F."/>
            <person name="Nordberg H.P."/>
            <person name="Cantor M.N."/>
            <person name="Hua S.X."/>
        </authorList>
    </citation>
    <scope>NUCLEOTIDE SEQUENCE [LARGE SCALE GENOMIC DNA]</scope>
    <source>
        <strain evidence="2 3">Marx 270</strain>
    </source>
</reference>
<sequence length="242" mass="27367">MDSIPEQDEFEETFGIAMRTSTRMSFNILLSVRLILTNTCRRRNVGLLAAFLKLVHCFVFSALLQHKNFVVVRRKTDPCIGYVRFAETERLLEVEILKFIDVIRSPMNPVLSGVEFRPVYGRTLVSMRAASDEFRCPEKPDEHLWSAASQLVKGGTFMHIHLAAHMDLEYHHSFRGGRLSIINFNASIRLKSTRVGTKGCITPGSNAVIRTSQLKPTCGVVGDLVFNLQAIPWSRFSPQHGF</sequence>
<reference evidence="3" key="2">
    <citation type="submission" date="2015-01" db="EMBL/GenBank/DDBJ databases">
        <title>Evolutionary Origins and Diversification of the Mycorrhizal Mutualists.</title>
        <authorList>
            <consortium name="DOE Joint Genome Institute"/>
            <consortium name="Mycorrhizal Genomics Consortium"/>
            <person name="Kohler A."/>
            <person name="Kuo A."/>
            <person name="Nagy L.G."/>
            <person name="Floudas D."/>
            <person name="Copeland A."/>
            <person name="Barry K.W."/>
            <person name="Cichocki N."/>
            <person name="Veneault-Fourrey C."/>
            <person name="LaButti K."/>
            <person name="Lindquist E.A."/>
            <person name="Lipzen A."/>
            <person name="Lundell T."/>
            <person name="Morin E."/>
            <person name="Murat C."/>
            <person name="Riley R."/>
            <person name="Ohm R."/>
            <person name="Sun H."/>
            <person name="Tunlid A."/>
            <person name="Henrissat B."/>
            <person name="Grigoriev I.V."/>
            <person name="Hibbett D.S."/>
            <person name="Martin F."/>
        </authorList>
    </citation>
    <scope>NUCLEOTIDE SEQUENCE [LARGE SCALE GENOMIC DNA]</scope>
    <source>
        <strain evidence="3">Marx 270</strain>
    </source>
</reference>
<organism evidence="2 3">
    <name type="scientific">Pisolithus tinctorius Marx 270</name>
    <dbReference type="NCBI Taxonomy" id="870435"/>
    <lineage>
        <taxon>Eukaryota</taxon>
        <taxon>Fungi</taxon>
        <taxon>Dikarya</taxon>
        <taxon>Basidiomycota</taxon>
        <taxon>Agaricomycotina</taxon>
        <taxon>Agaricomycetes</taxon>
        <taxon>Agaricomycetidae</taxon>
        <taxon>Boletales</taxon>
        <taxon>Sclerodermatineae</taxon>
        <taxon>Pisolithaceae</taxon>
        <taxon>Pisolithus</taxon>
    </lineage>
</organism>
<keyword evidence="1" id="KW-0812">Transmembrane</keyword>
<protein>
    <submittedName>
        <fullName evidence="2">Uncharacterized protein</fullName>
    </submittedName>
</protein>
<keyword evidence="1" id="KW-0472">Membrane</keyword>
<evidence type="ECO:0000313" key="3">
    <source>
        <dbReference type="Proteomes" id="UP000054217"/>
    </source>
</evidence>
<dbReference type="AlphaFoldDB" id="A0A0C3P6S5"/>
<dbReference type="OrthoDB" id="2620952at2759"/>